<feature type="region of interest" description="Disordered" evidence="1">
    <location>
        <begin position="24"/>
        <end position="79"/>
    </location>
</feature>
<dbReference type="AlphaFoldDB" id="A0A4Z0BDV2"/>
<accession>A0A4Z0BDV2</accession>
<dbReference type="OrthoDB" id="8929305at2"/>
<dbReference type="EMBL" id="SMLL01000008">
    <property type="protein sequence ID" value="TFY96861.1"/>
    <property type="molecule type" value="Genomic_DNA"/>
</dbReference>
<name>A0A4Z0BDV2_9BURK</name>
<feature type="compositionally biased region" description="Basic and acidic residues" evidence="1">
    <location>
        <begin position="54"/>
        <end position="65"/>
    </location>
</feature>
<organism evidence="3 4">
    <name type="scientific">Ramlibacter rhizophilus</name>
    <dbReference type="NCBI Taxonomy" id="1781167"/>
    <lineage>
        <taxon>Bacteria</taxon>
        <taxon>Pseudomonadati</taxon>
        <taxon>Pseudomonadota</taxon>
        <taxon>Betaproteobacteria</taxon>
        <taxon>Burkholderiales</taxon>
        <taxon>Comamonadaceae</taxon>
        <taxon>Ramlibacter</taxon>
    </lineage>
</organism>
<feature type="chain" id="PRO_5021506560" evidence="2">
    <location>
        <begin position="20"/>
        <end position="193"/>
    </location>
</feature>
<comment type="caution">
    <text evidence="3">The sequence shown here is derived from an EMBL/GenBank/DDBJ whole genome shotgun (WGS) entry which is preliminary data.</text>
</comment>
<evidence type="ECO:0000256" key="2">
    <source>
        <dbReference type="SAM" id="SignalP"/>
    </source>
</evidence>
<evidence type="ECO:0000313" key="3">
    <source>
        <dbReference type="EMBL" id="TFY96861.1"/>
    </source>
</evidence>
<feature type="signal peptide" evidence="2">
    <location>
        <begin position="1"/>
        <end position="19"/>
    </location>
</feature>
<keyword evidence="4" id="KW-1185">Reference proteome</keyword>
<proteinExistence type="predicted"/>
<dbReference type="Proteomes" id="UP000297564">
    <property type="component" value="Unassembled WGS sequence"/>
</dbReference>
<sequence length="193" mass="20572">MLRPLAFALAGLLATSAFAQLKLPGSGGAAGASRPPGLTSPASTPPAPPPAERAAAERPAADKPAAEPARPDAAGNTAEMEQAAQLAAQGWLLLLDRRDWGTAYDTSAAMFRSAVKLPQWMDGIPKVRAPLGKVIERKPVEAVYRDKLQGRPDGDYVTILFATQFEKKPDAQEILTTVREPDGKWRVTGYSTR</sequence>
<reference evidence="3 4" key="1">
    <citation type="submission" date="2019-03" db="EMBL/GenBank/DDBJ databases">
        <title>Ramlibacter rhizophilus CCTCC AB2015357, whole genome shotgun sequence.</title>
        <authorList>
            <person name="Zhang X."/>
            <person name="Feng G."/>
            <person name="Zhu H."/>
        </authorList>
    </citation>
    <scope>NUCLEOTIDE SEQUENCE [LARGE SCALE GENOMIC DNA]</scope>
    <source>
        <strain evidence="3 4">CCTCC AB2015357</strain>
    </source>
</reference>
<keyword evidence="2" id="KW-0732">Signal</keyword>
<evidence type="ECO:0000313" key="4">
    <source>
        <dbReference type="Proteomes" id="UP000297564"/>
    </source>
</evidence>
<dbReference type="Pfam" id="PF13211">
    <property type="entry name" value="DUF4019"/>
    <property type="match status" value="1"/>
</dbReference>
<dbReference type="InterPro" id="IPR025091">
    <property type="entry name" value="DUF4019"/>
</dbReference>
<dbReference type="RefSeq" id="WP_135286872.1">
    <property type="nucleotide sequence ID" value="NZ_SMLL01000008.1"/>
</dbReference>
<evidence type="ECO:0000256" key="1">
    <source>
        <dbReference type="SAM" id="MobiDB-lite"/>
    </source>
</evidence>
<protein>
    <submittedName>
        <fullName evidence="3">DUF4019 domain-containing protein</fullName>
    </submittedName>
</protein>
<gene>
    <name evidence="3" type="ORF">EZ242_19500</name>
</gene>